<feature type="transmembrane region" description="Helical" evidence="7">
    <location>
        <begin position="252"/>
        <end position="270"/>
    </location>
</feature>
<dbReference type="PANTHER" id="PTHR45649:SF26">
    <property type="entry name" value="OS04G0435100 PROTEIN"/>
    <property type="match status" value="1"/>
</dbReference>
<dbReference type="EMBL" id="CAXHTA020000015">
    <property type="protein sequence ID" value="CAL5225906.1"/>
    <property type="molecule type" value="Genomic_DNA"/>
</dbReference>
<keyword evidence="9" id="KW-1185">Reference proteome</keyword>
<dbReference type="Gene3D" id="1.20.1740.10">
    <property type="entry name" value="Amino acid/polyamine transporter I"/>
    <property type="match status" value="1"/>
</dbReference>
<feature type="transmembrane region" description="Helical" evidence="7">
    <location>
        <begin position="57"/>
        <end position="78"/>
    </location>
</feature>
<evidence type="ECO:0000256" key="2">
    <source>
        <dbReference type="ARBA" id="ARBA00022448"/>
    </source>
</evidence>
<feature type="transmembrane region" description="Helical" evidence="7">
    <location>
        <begin position="133"/>
        <end position="158"/>
    </location>
</feature>
<feature type="compositionally biased region" description="Basic and acidic residues" evidence="6">
    <location>
        <begin position="663"/>
        <end position="672"/>
    </location>
</feature>
<feature type="transmembrane region" description="Helical" evidence="7">
    <location>
        <begin position="344"/>
        <end position="366"/>
    </location>
</feature>
<dbReference type="Pfam" id="PF13520">
    <property type="entry name" value="AA_permease_2"/>
    <property type="match status" value="1"/>
</dbReference>
<keyword evidence="5 7" id="KW-0472">Membrane</keyword>
<keyword evidence="4 7" id="KW-1133">Transmembrane helix</keyword>
<evidence type="ECO:0000256" key="7">
    <source>
        <dbReference type="SAM" id="Phobius"/>
    </source>
</evidence>
<comment type="caution">
    <text evidence="8">The sequence shown here is derived from an EMBL/GenBank/DDBJ whole genome shotgun (WGS) entry which is preliminary data.</text>
</comment>
<feature type="transmembrane region" description="Helical" evidence="7">
    <location>
        <begin position="387"/>
        <end position="411"/>
    </location>
</feature>
<reference evidence="8 9" key="1">
    <citation type="submission" date="2024-06" db="EMBL/GenBank/DDBJ databases">
        <authorList>
            <person name="Kraege A."/>
            <person name="Thomma B."/>
        </authorList>
    </citation>
    <scope>NUCLEOTIDE SEQUENCE [LARGE SCALE GENOMIC DNA]</scope>
</reference>
<evidence type="ECO:0000313" key="9">
    <source>
        <dbReference type="Proteomes" id="UP001497392"/>
    </source>
</evidence>
<evidence type="ECO:0000313" key="8">
    <source>
        <dbReference type="EMBL" id="CAL5225906.1"/>
    </source>
</evidence>
<feature type="transmembrane region" description="Helical" evidence="7">
    <location>
        <begin position="495"/>
        <end position="514"/>
    </location>
</feature>
<accession>A0ABP1G112</accession>
<comment type="subcellular location">
    <subcellularLocation>
        <location evidence="1">Membrane</location>
        <topology evidence="1">Multi-pass membrane protein</topology>
    </subcellularLocation>
</comment>
<feature type="transmembrane region" description="Helical" evidence="7">
    <location>
        <begin position="98"/>
        <end position="121"/>
    </location>
</feature>
<proteinExistence type="predicted"/>
<feature type="region of interest" description="Disordered" evidence="6">
    <location>
        <begin position="633"/>
        <end position="672"/>
    </location>
</feature>
<evidence type="ECO:0000256" key="5">
    <source>
        <dbReference type="ARBA" id="ARBA00023136"/>
    </source>
</evidence>
<dbReference type="PANTHER" id="PTHR45649">
    <property type="entry name" value="AMINO-ACID PERMEASE BAT1"/>
    <property type="match status" value="1"/>
</dbReference>
<evidence type="ECO:0000256" key="4">
    <source>
        <dbReference type="ARBA" id="ARBA00022989"/>
    </source>
</evidence>
<organism evidence="8 9">
    <name type="scientific">Coccomyxa viridis</name>
    <dbReference type="NCBI Taxonomy" id="1274662"/>
    <lineage>
        <taxon>Eukaryota</taxon>
        <taxon>Viridiplantae</taxon>
        <taxon>Chlorophyta</taxon>
        <taxon>core chlorophytes</taxon>
        <taxon>Trebouxiophyceae</taxon>
        <taxon>Trebouxiophyceae incertae sedis</taxon>
        <taxon>Coccomyxaceae</taxon>
        <taxon>Coccomyxa</taxon>
    </lineage>
</organism>
<keyword evidence="3 7" id="KW-0812">Transmembrane</keyword>
<name>A0ABP1G112_9CHLO</name>
<dbReference type="InterPro" id="IPR002293">
    <property type="entry name" value="AA/rel_permease1"/>
</dbReference>
<evidence type="ECO:0000256" key="1">
    <source>
        <dbReference type="ARBA" id="ARBA00004141"/>
    </source>
</evidence>
<evidence type="ECO:0000256" key="3">
    <source>
        <dbReference type="ARBA" id="ARBA00022692"/>
    </source>
</evidence>
<feature type="transmembrane region" description="Helical" evidence="7">
    <location>
        <begin position="417"/>
        <end position="441"/>
    </location>
</feature>
<keyword evidence="2" id="KW-0813">Transport</keyword>
<gene>
    <name evidence="8" type="primary">g8697</name>
    <name evidence="8" type="ORF">VP750_LOCUS7812</name>
</gene>
<feature type="transmembrane region" description="Helical" evidence="7">
    <location>
        <begin position="462"/>
        <end position="483"/>
    </location>
</feature>
<evidence type="ECO:0000256" key="6">
    <source>
        <dbReference type="SAM" id="MobiDB-lite"/>
    </source>
</evidence>
<protein>
    <submittedName>
        <fullName evidence="8">G8697 protein</fullName>
    </submittedName>
</protein>
<dbReference type="Proteomes" id="UP001497392">
    <property type="component" value="Unassembled WGS sequence"/>
</dbReference>
<feature type="transmembrane region" description="Helical" evidence="7">
    <location>
        <begin position="202"/>
        <end position="226"/>
    </location>
</feature>
<feature type="transmembrane region" description="Helical" evidence="7">
    <location>
        <begin position="178"/>
        <end position="195"/>
    </location>
</feature>
<sequence>MPRSPLLQAERDPQKAAAMPLPPYEGDAEACPSNCTHAASFGANVGYRKEFGFLSSFCSSFALMSYVTGITGTFALGYNVGGPVMVWSNWILTATMNLAVAMCLAEISSAMPVAGGPYYWCLELTDHKPEFAILGWINGWLNVLGQFATTAFAADILASHIASMFLLGDGHVFTSMEMLLAYAVILLAAASLSSVSTRGLKVILLTSGAFLFMAGVGVSITLLVVAPTLQPTSWAVRQYDANDMGETGLPNLPYMFLIGCLMGQATFIGYEAPAQFAEETRNAARNVPWAIVLSVVATAFCGGLHLAALLFSVQDVASWEADSENNFYVAQVYHDVFKARFGSATGGIILLVIPAVAMLNCMVVSLSTNARVLRAMAQARGVPLSRVFQALSVVTKTPINAVWAMAALAFLLGLPLLYSSTVFSAIASISSLGLYVSYGVPILLRICKGQAFEHGPFSLGRWYLPIGITALAWVVVSTVAFMLPTAYPIDFANFNYAPISVAVAVAIICLAWYLPRYGARGAFLEGSRSLYATPSAMVLLGDRTNRFSMESVKSVDYKKQEQLLESAAAAAAAKKLTLLDLIEDQGAKAGAPAPGMHLTRQRAAHEQFQKKIAATRASLDANRIAAAMATGQNATALEETGGKAPLRTRAGRPPSGPTLQKVCPERGSHEQG</sequence>
<feature type="transmembrane region" description="Helical" evidence="7">
    <location>
        <begin position="291"/>
        <end position="313"/>
    </location>
</feature>